<reference evidence="1 2" key="1">
    <citation type="submission" date="2018-06" db="EMBL/GenBank/DDBJ databases">
        <title>Genomic Encyclopedia of Archaeal and Bacterial Type Strains, Phase II (KMG-II): from individual species to whole genera.</title>
        <authorList>
            <person name="Goeker M."/>
        </authorList>
    </citation>
    <scope>NUCLEOTIDE SEQUENCE [LARGE SCALE GENOMIC DNA]</scope>
    <source>
        <strain evidence="1 2">DSM 13087</strain>
    </source>
</reference>
<sequence>MLQLKRDIKEIKGQLRILMQEAEVHSKRSRKLWAEDDWATDRIDQMTGVPLFDDIHRDKNSVSAKR</sequence>
<comment type="caution">
    <text evidence="1">The sequence shown here is derived from an EMBL/GenBank/DDBJ whole genome shotgun (WGS) entry which is preliminary data.</text>
</comment>
<keyword evidence="2" id="KW-1185">Reference proteome</keyword>
<protein>
    <submittedName>
        <fullName evidence="1">Uncharacterized protein</fullName>
    </submittedName>
</protein>
<dbReference type="AlphaFoldDB" id="A0A2W7Q743"/>
<dbReference type="EMBL" id="QKZQ01000027">
    <property type="protein sequence ID" value="PZX36749.1"/>
    <property type="molecule type" value="Genomic_DNA"/>
</dbReference>
<gene>
    <name evidence="1" type="ORF">LY56_03356</name>
</gene>
<proteinExistence type="predicted"/>
<name>A0A2W7Q743_9RHOB</name>
<evidence type="ECO:0000313" key="1">
    <source>
        <dbReference type="EMBL" id="PZX36749.1"/>
    </source>
</evidence>
<accession>A0A2W7Q743</accession>
<evidence type="ECO:0000313" key="2">
    <source>
        <dbReference type="Proteomes" id="UP000249364"/>
    </source>
</evidence>
<dbReference type="Proteomes" id="UP000249364">
    <property type="component" value="Unassembled WGS sequence"/>
</dbReference>
<organism evidence="1 2">
    <name type="scientific">Roseinatronobacter thiooxidans</name>
    <dbReference type="NCBI Taxonomy" id="121821"/>
    <lineage>
        <taxon>Bacteria</taxon>
        <taxon>Pseudomonadati</taxon>
        <taxon>Pseudomonadota</taxon>
        <taxon>Alphaproteobacteria</taxon>
        <taxon>Rhodobacterales</taxon>
        <taxon>Paracoccaceae</taxon>
        <taxon>Roseinatronobacter</taxon>
    </lineage>
</organism>